<proteinExistence type="predicted"/>
<dbReference type="SUPFAM" id="SSF52540">
    <property type="entry name" value="P-loop containing nucleoside triphosphate hydrolases"/>
    <property type="match status" value="1"/>
</dbReference>
<feature type="compositionally biased region" description="Basic and acidic residues" evidence="1">
    <location>
        <begin position="439"/>
        <end position="503"/>
    </location>
</feature>
<dbReference type="Proteomes" id="UP000320585">
    <property type="component" value="Chromosome"/>
</dbReference>
<dbReference type="GeneID" id="92717408"/>
<gene>
    <name evidence="2" type="ORF">Dia5BBH33_18660</name>
</gene>
<reference evidence="3" key="1">
    <citation type="submission" date="2019-05" db="EMBL/GenBank/DDBJ databases">
        <title>Complete genome sequencing of Dialister sp. strain 5BBH33.</title>
        <authorList>
            <person name="Sakamoto M."/>
            <person name="Murakami T."/>
            <person name="Mori H."/>
        </authorList>
    </citation>
    <scope>NUCLEOTIDE SEQUENCE [LARGE SCALE GENOMIC DNA]</scope>
    <source>
        <strain evidence="3">5BBH33</strain>
    </source>
</reference>
<feature type="compositionally biased region" description="Basic and acidic residues" evidence="1">
    <location>
        <begin position="327"/>
        <end position="398"/>
    </location>
</feature>
<dbReference type="InterPro" id="IPR027417">
    <property type="entry name" value="P-loop_NTPase"/>
</dbReference>
<keyword evidence="3" id="KW-1185">Reference proteome</keyword>
<dbReference type="RefSeq" id="WP_179951943.1">
    <property type="nucleotide sequence ID" value="NZ_AP019697.1"/>
</dbReference>
<organism evidence="2 3">
    <name type="scientific">Dialister hominis</name>
    <dbReference type="NCBI Taxonomy" id="2582419"/>
    <lineage>
        <taxon>Bacteria</taxon>
        <taxon>Bacillati</taxon>
        <taxon>Bacillota</taxon>
        <taxon>Negativicutes</taxon>
        <taxon>Veillonellales</taxon>
        <taxon>Veillonellaceae</taxon>
        <taxon>Dialister</taxon>
    </lineage>
</organism>
<dbReference type="KEGG" id="dho:Dia5BBH33_18660"/>
<dbReference type="EMBL" id="AP019697">
    <property type="protein sequence ID" value="BBK25931.1"/>
    <property type="molecule type" value="Genomic_DNA"/>
</dbReference>
<evidence type="ECO:0000313" key="2">
    <source>
        <dbReference type="EMBL" id="BBK25931.1"/>
    </source>
</evidence>
<accession>A0A8D5A6I9</accession>
<protein>
    <recommendedName>
        <fullName evidence="4">ATPase dynein-related AAA domain-containing protein</fullName>
    </recommendedName>
</protein>
<feature type="region of interest" description="Disordered" evidence="1">
    <location>
        <begin position="327"/>
        <end position="503"/>
    </location>
</feature>
<dbReference type="Gene3D" id="3.40.50.300">
    <property type="entry name" value="P-loop containing nucleotide triphosphate hydrolases"/>
    <property type="match status" value="1"/>
</dbReference>
<evidence type="ECO:0000313" key="3">
    <source>
        <dbReference type="Proteomes" id="UP000320585"/>
    </source>
</evidence>
<name>A0A8D5A6I9_9FIRM</name>
<feature type="compositionally biased region" description="Basic and acidic residues" evidence="1">
    <location>
        <begin position="406"/>
        <end position="431"/>
    </location>
</feature>
<evidence type="ECO:0008006" key="4">
    <source>
        <dbReference type="Google" id="ProtNLM"/>
    </source>
</evidence>
<dbReference type="AlphaFoldDB" id="A0A8D5A6I9"/>
<sequence length="862" mass="96507">MANYNALFPSPDNLHLSLRQADGKVLGRVRAIVKESAPQAGMKDYRFFVDPVSPLPKGFEEAEKFGFTGFMSRIGFGFNSFQTEEQALAKLMEEYGDSFVTFTPALRSNKFFVLDDMTKEGRTPFMDVDKNYYPVPAFGTIDQPVFGGDINKFCHHIMSGKPLPGLSKRNWNNDVRPQLVVAATKNLEGKLGPWVVFAPLHDDAFDSMVIGEGGAYFRVRNHGPLGYGLVDVNNSEILSHILRCEESPLWFVPEEFLPDLRRDLRPVPEDEDILKDSGVEVNPFGMSEGNFVTKDDFFQLLNGKRDEETGEGVLDVIRKMNLKGKKPLEKMPEAQEGKKLKAEFKADEVLKDAEKPRRANEGRGRKEAPRQEAPAKDAPKADPKPKAEVKAEAQKVMKAEVAASTRRSDKNKNETKEKENNKNRREVKEAPLLEAGKGPVKELEAPAAKEVKEIAKEAPKEAPRETAKDAAKEAPKDVKEAPKQETTAKETKGKNGKRDEAPAFTEKDFIDRLTDTASRAGLLYNQKDLINFHISVKSSRLVILAGMSGTGKSGLVRLYGKALGIPEERICFLPVRPSWMDDGDILGYVDMKNLVYRSADTGLAELLIDASQHTDKLYIVCFDEMNLARAEHYFAQFISALEKEGNPVIRLYNPSLAPRLYNGDRYPADITVGSNVIFTGTVNVDESTYHFSDKILDRANVITLHQGRFRDLMGLKRRKRARYDEIGAKMFSTFRVRGGLGLTERELNLLDALNDAFHDSGIQCGIGFRVARQMGRYLENIPEGFGFSRKEGIDSQVVQRILTKLRGSSQQLSILLSLNDKGELKGTVPAVLEKFSDLSNFEESKRVLKIKAGELKLYDYTI</sequence>
<evidence type="ECO:0000256" key="1">
    <source>
        <dbReference type="SAM" id="MobiDB-lite"/>
    </source>
</evidence>